<protein>
    <recommendedName>
        <fullName evidence="8 9">Glutamyl-tRNA reductase</fullName>
        <shortName evidence="9">GluTR</shortName>
        <ecNumber evidence="3 9">1.2.1.70</ecNumber>
    </recommendedName>
</protein>
<sequence>MIFDMLMENTWGTAESDTCYDRKRKNIVRNETGHTGIEVTGMRIQVVGLNHRQAPLVIRERVAFGPELLEAAYRRVHELRHQEGVVILSTCNRTEIYVAGEVELADILAWWEQLTGVPRGEFSDALLWYQGADAIRHVMRVAAGLDSKVLGETQILGQVKDAYHLAQRYGAVGRLHRVFHYALRAGKRAHAETDISKNALSLGYAIVELTRKVFGNLAPLTAVVIGTGETGELVARHLSAQGIGRLLLVNRTSARAQGLAEELGAEVWPFDNRLEALKEAQVVVSATSAQEPVITADMVRQAIAGHGQALRFFFDLAVPRDVEPEVGQLGENVFLYDIDDVQSVVRANLRHRQLEVAKVERLIEEEVKELENELGASQVGPVIRSLRQKAEAIRQAELAKALNRLPNLSEEEREVVAETTRLILNKFLNDAMVSMRQWGADEAKASYVEAVRELFRLTDEGDVAVTPE</sequence>
<evidence type="ECO:0000313" key="18">
    <source>
        <dbReference type="EMBL" id="AEW04834.1"/>
    </source>
</evidence>
<evidence type="ECO:0000256" key="3">
    <source>
        <dbReference type="ARBA" id="ARBA00012970"/>
    </source>
</evidence>
<keyword evidence="19" id="KW-1185">Reference proteome</keyword>
<evidence type="ECO:0000256" key="9">
    <source>
        <dbReference type="HAMAP-Rule" id="MF_00087"/>
    </source>
</evidence>
<feature type="domain" description="Tetrapyrrole biosynthesis glutamyl-tRNA reductase dimerisation" evidence="15">
    <location>
        <begin position="358"/>
        <end position="457"/>
    </location>
</feature>
<dbReference type="HOGENOM" id="CLU_035113_1_0_9"/>
<dbReference type="SUPFAM" id="SSF51735">
    <property type="entry name" value="NAD(P)-binding Rossmann-fold domains"/>
    <property type="match status" value="1"/>
</dbReference>
<dbReference type="InterPro" id="IPR036291">
    <property type="entry name" value="NAD(P)-bd_dom_sf"/>
</dbReference>
<evidence type="ECO:0000259" key="16">
    <source>
        <dbReference type="Pfam" id="PF01488"/>
    </source>
</evidence>
<feature type="domain" description="Quinate/shikimate 5-dehydrogenase/glutamyl-tRNA reductase" evidence="16">
    <location>
        <begin position="208"/>
        <end position="344"/>
    </location>
</feature>
<evidence type="ECO:0000256" key="11">
    <source>
        <dbReference type="PIRSR" id="PIRSR000445-2"/>
    </source>
</evidence>
<evidence type="ECO:0000256" key="12">
    <source>
        <dbReference type="PIRSR" id="PIRSR000445-3"/>
    </source>
</evidence>
<dbReference type="CDD" id="cd05213">
    <property type="entry name" value="NAD_bind_Glutamyl_tRNA_reduct"/>
    <property type="match status" value="1"/>
</dbReference>
<comment type="miscellaneous">
    <text evidence="9">During catalysis, the active site Cys acts as a nucleophile attacking the alpha-carbonyl group of tRNA-bound glutamate with the formation of a thioester intermediate between enzyme and glutamate, and the concomitant release of tRNA(Glu). The thioester intermediate is finally reduced by direct hydride transfer from NADPH, to form the product GSA.</text>
</comment>
<dbReference type="Gene3D" id="3.30.460.30">
    <property type="entry name" value="Glutamyl-tRNA reductase, N-terminal domain"/>
    <property type="match status" value="1"/>
</dbReference>
<feature type="binding site" evidence="9 12">
    <location>
        <begin position="226"/>
        <end position="231"/>
    </location>
    <ligand>
        <name>NADP(+)</name>
        <dbReference type="ChEBI" id="CHEBI:58349"/>
    </ligand>
</feature>
<comment type="function">
    <text evidence="9">Catalyzes the NADPH-dependent reduction of glutamyl-tRNA(Glu) to glutamate 1-semialdehyde (GSA).</text>
</comment>
<dbReference type="NCBIfam" id="TIGR01035">
    <property type="entry name" value="hemA"/>
    <property type="match status" value="1"/>
</dbReference>
<dbReference type="InterPro" id="IPR015896">
    <property type="entry name" value="4pyrrol_synth_GluRdtase_dimer"/>
</dbReference>
<dbReference type="PANTHER" id="PTHR43013">
    <property type="entry name" value="GLUTAMYL-TRNA REDUCTASE"/>
    <property type="match status" value="1"/>
</dbReference>
<evidence type="ECO:0000256" key="7">
    <source>
        <dbReference type="ARBA" id="ARBA00047464"/>
    </source>
</evidence>
<evidence type="ECO:0000259" key="15">
    <source>
        <dbReference type="Pfam" id="PF00745"/>
    </source>
</evidence>
<evidence type="ECO:0000256" key="13">
    <source>
        <dbReference type="PIRSR" id="PIRSR000445-4"/>
    </source>
</evidence>
<dbReference type="PIRSF" id="PIRSF000445">
    <property type="entry name" value="4pyrrol_synth_GluRdtase"/>
    <property type="match status" value="1"/>
</dbReference>
<dbReference type="PATRIC" id="fig|679936.5.peg.1400"/>
<evidence type="ECO:0000256" key="1">
    <source>
        <dbReference type="ARBA" id="ARBA00005059"/>
    </source>
</evidence>
<feature type="domain" description="Glutamyl-tRNA reductase N-terminal" evidence="17">
    <location>
        <begin position="47"/>
        <end position="193"/>
    </location>
</feature>
<dbReference type="SUPFAM" id="SSF69742">
    <property type="entry name" value="Glutamyl tRNA-reductase catalytic, N-terminal domain"/>
    <property type="match status" value="1"/>
</dbReference>
<dbReference type="AlphaFoldDB" id="G8TWD6"/>
<comment type="catalytic activity">
    <reaction evidence="7 9 14">
        <text>(S)-4-amino-5-oxopentanoate + tRNA(Glu) + NADP(+) = L-glutamyl-tRNA(Glu) + NADPH + H(+)</text>
        <dbReference type="Rhea" id="RHEA:12344"/>
        <dbReference type="Rhea" id="RHEA-COMP:9663"/>
        <dbReference type="Rhea" id="RHEA-COMP:9680"/>
        <dbReference type="ChEBI" id="CHEBI:15378"/>
        <dbReference type="ChEBI" id="CHEBI:57501"/>
        <dbReference type="ChEBI" id="CHEBI:57783"/>
        <dbReference type="ChEBI" id="CHEBI:58349"/>
        <dbReference type="ChEBI" id="CHEBI:78442"/>
        <dbReference type="ChEBI" id="CHEBI:78520"/>
        <dbReference type="EC" id="1.2.1.70"/>
    </reaction>
</comment>
<evidence type="ECO:0000256" key="4">
    <source>
        <dbReference type="ARBA" id="ARBA00022857"/>
    </source>
</evidence>
<dbReference type="STRING" id="679936.Sulac_1337"/>
<name>G8TWD6_SULAD</name>
<dbReference type="FunFam" id="3.30.460.30:FF:000001">
    <property type="entry name" value="Glutamyl-tRNA reductase"/>
    <property type="match status" value="1"/>
</dbReference>
<keyword evidence="5 9" id="KW-0560">Oxidoreductase</keyword>
<dbReference type="InterPro" id="IPR015895">
    <property type="entry name" value="4pyrrol_synth_GluRdtase_N"/>
</dbReference>
<dbReference type="InterPro" id="IPR018214">
    <property type="entry name" value="GluRdtase_CS"/>
</dbReference>
<dbReference type="Pfam" id="PF05201">
    <property type="entry name" value="GlutR_N"/>
    <property type="match status" value="1"/>
</dbReference>
<comment type="domain">
    <text evidence="9">Possesses an unusual extended V-shaped dimeric structure with each monomer consisting of three distinct domains arranged along a curved 'spinal' alpha-helix. The N-terminal catalytic domain specifically recognizes the glutamate moiety of the substrate. The second domain is the NADPH-binding domain, and the third C-terminal domain is responsible for dimerization.</text>
</comment>
<dbReference type="KEGG" id="sap:Sulac_1337"/>
<dbReference type="Gene3D" id="3.40.50.720">
    <property type="entry name" value="NAD(P)-binding Rossmann-like Domain"/>
    <property type="match status" value="1"/>
</dbReference>
<keyword evidence="6 9" id="KW-0627">Porphyrin biosynthesis</keyword>
<dbReference type="EC" id="1.2.1.70" evidence="3 9"/>
<dbReference type="PROSITE" id="PS00747">
    <property type="entry name" value="GLUTR"/>
    <property type="match status" value="1"/>
</dbReference>
<evidence type="ECO:0000256" key="6">
    <source>
        <dbReference type="ARBA" id="ARBA00023244"/>
    </source>
</evidence>
<feature type="binding site" evidence="9 11">
    <location>
        <begin position="152"/>
        <end position="154"/>
    </location>
    <ligand>
        <name>substrate</name>
    </ligand>
</feature>
<dbReference type="Proteomes" id="UP000005439">
    <property type="component" value="Chromosome"/>
</dbReference>
<dbReference type="InterPro" id="IPR036343">
    <property type="entry name" value="GluRdtase_N_sf"/>
</dbReference>
<dbReference type="FunFam" id="3.40.50.720:FF:000031">
    <property type="entry name" value="Glutamyl-tRNA reductase"/>
    <property type="match status" value="1"/>
</dbReference>
<evidence type="ECO:0000256" key="14">
    <source>
        <dbReference type="RuleBase" id="RU000584"/>
    </source>
</evidence>
<dbReference type="EMBL" id="CP003179">
    <property type="protein sequence ID" value="AEW04834.1"/>
    <property type="molecule type" value="Genomic_DNA"/>
</dbReference>
<evidence type="ECO:0000256" key="5">
    <source>
        <dbReference type="ARBA" id="ARBA00023002"/>
    </source>
</evidence>
<keyword evidence="4 9" id="KW-0521">NADP</keyword>
<dbReference type="UniPathway" id="UPA00251">
    <property type="reaction ID" value="UER00316"/>
</dbReference>
<dbReference type="GO" id="GO:0050661">
    <property type="term" value="F:NADP binding"/>
    <property type="evidence" value="ECO:0007669"/>
    <property type="project" value="InterPro"/>
</dbReference>
<proteinExistence type="inferred from homology"/>
<accession>G8TWD6</accession>
<evidence type="ECO:0000313" key="19">
    <source>
        <dbReference type="Proteomes" id="UP000005439"/>
    </source>
</evidence>
<feature type="site" description="Important for activity" evidence="9 13">
    <location>
        <position position="137"/>
    </location>
</feature>
<dbReference type="PANTHER" id="PTHR43013:SF1">
    <property type="entry name" value="GLUTAMYL-TRNA REDUCTASE"/>
    <property type="match status" value="1"/>
</dbReference>
<feature type="binding site" evidence="9 11">
    <location>
        <begin position="90"/>
        <end position="93"/>
    </location>
    <ligand>
        <name>substrate</name>
    </ligand>
</feature>
<comment type="pathway">
    <text evidence="1 9 14">Porphyrin-containing compound metabolism; protoporphyrin-IX biosynthesis; 5-aminolevulinate from L-glutamyl-tRNA(Glu): step 1/2.</text>
</comment>
<dbReference type="GO" id="GO:0019353">
    <property type="term" value="P:protoporphyrinogen IX biosynthetic process from glutamate"/>
    <property type="evidence" value="ECO:0007669"/>
    <property type="project" value="TreeGrafter"/>
</dbReference>
<evidence type="ECO:0000256" key="8">
    <source>
        <dbReference type="ARBA" id="ARBA00068659"/>
    </source>
</evidence>
<feature type="binding site" evidence="9 11">
    <location>
        <position position="158"/>
    </location>
    <ligand>
        <name>substrate</name>
    </ligand>
</feature>
<dbReference type="InterPro" id="IPR006151">
    <property type="entry name" value="Shikm_DH/Glu-tRNA_Rdtase"/>
</dbReference>
<reference evidence="18 19" key="2">
    <citation type="journal article" date="2012" name="Stand. Genomic Sci.">
        <title>Complete genome sequence of the moderately thermophilic mineral-sulfide-oxidizing firmicute Sulfobacillus acidophilus type strain (NAL(T)).</title>
        <authorList>
            <person name="Anderson I."/>
            <person name="Chertkov O."/>
            <person name="Chen A."/>
            <person name="Saunders E."/>
            <person name="Lapidus A."/>
            <person name="Nolan M."/>
            <person name="Lucas S."/>
            <person name="Hammon N."/>
            <person name="Deshpande S."/>
            <person name="Cheng J.F."/>
            <person name="Han C."/>
            <person name="Tapia R."/>
            <person name="Goodwin L.A."/>
            <person name="Pitluck S."/>
            <person name="Liolios K."/>
            <person name="Pagani I."/>
            <person name="Ivanova N."/>
            <person name="Mikhailova N."/>
            <person name="Pati A."/>
            <person name="Palaniappan K."/>
            <person name="Land M."/>
            <person name="Pan C."/>
            <person name="Rohde M."/>
            <person name="Pukall R."/>
            <person name="Goker M."/>
            <person name="Detter J.C."/>
            <person name="Woyke T."/>
            <person name="Bristow J."/>
            <person name="Eisen J.A."/>
            <person name="Markowitz V."/>
            <person name="Hugenholtz P."/>
            <person name="Kyrpides N.C."/>
            <person name="Klenk H.P."/>
            <person name="Mavromatis K."/>
        </authorList>
    </citation>
    <scope>NUCLEOTIDE SEQUENCE [LARGE SCALE GENOMIC DNA]</scope>
    <source>
        <strain evidence="19">ATCC 700253 / DSM 10332 / NAL</strain>
    </source>
</reference>
<dbReference type="HAMAP" id="MF_00087">
    <property type="entry name" value="Glu_tRNA_reductase"/>
    <property type="match status" value="1"/>
</dbReference>
<dbReference type="Pfam" id="PF01488">
    <property type="entry name" value="Shikimate_DH"/>
    <property type="match status" value="1"/>
</dbReference>
<dbReference type="SUPFAM" id="SSF69075">
    <property type="entry name" value="Glutamyl tRNA-reductase dimerization domain"/>
    <property type="match status" value="1"/>
</dbReference>
<comment type="subunit">
    <text evidence="9">Homodimer.</text>
</comment>
<dbReference type="GO" id="GO:0008883">
    <property type="term" value="F:glutamyl-tRNA reductase activity"/>
    <property type="evidence" value="ECO:0007669"/>
    <property type="project" value="UniProtKB-UniRule"/>
</dbReference>
<dbReference type="InterPro" id="IPR036453">
    <property type="entry name" value="GluRdtase_dimer_dom_sf"/>
</dbReference>
<organism evidence="18 19">
    <name type="scientific">Sulfobacillus acidophilus (strain ATCC 700253 / DSM 10332 / NAL)</name>
    <dbReference type="NCBI Taxonomy" id="679936"/>
    <lineage>
        <taxon>Bacteria</taxon>
        <taxon>Bacillati</taxon>
        <taxon>Bacillota</taxon>
        <taxon>Clostridia</taxon>
        <taxon>Eubacteriales</taxon>
        <taxon>Clostridiales Family XVII. Incertae Sedis</taxon>
        <taxon>Sulfobacillus</taxon>
    </lineage>
</organism>
<feature type="binding site" evidence="9 11">
    <location>
        <position position="147"/>
    </location>
    <ligand>
        <name>substrate</name>
    </ligand>
</feature>
<evidence type="ECO:0000259" key="17">
    <source>
        <dbReference type="Pfam" id="PF05201"/>
    </source>
</evidence>
<feature type="active site" description="Nucleophile" evidence="9 10">
    <location>
        <position position="91"/>
    </location>
</feature>
<reference evidence="19" key="1">
    <citation type="submission" date="2011-12" db="EMBL/GenBank/DDBJ databases">
        <title>The complete genome of chromosome of Sulfobacillus acidophilus DSM 10332.</title>
        <authorList>
            <person name="Lucas S."/>
            <person name="Han J."/>
            <person name="Lapidus A."/>
            <person name="Bruce D."/>
            <person name="Goodwin L."/>
            <person name="Pitluck S."/>
            <person name="Peters L."/>
            <person name="Kyrpides N."/>
            <person name="Mavromatis K."/>
            <person name="Ivanova N."/>
            <person name="Mikhailova N."/>
            <person name="Chertkov O."/>
            <person name="Saunders E."/>
            <person name="Detter J.C."/>
            <person name="Tapia R."/>
            <person name="Han C."/>
            <person name="Land M."/>
            <person name="Hauser L."/>
            <person name="Markowitz V."/>
            <person name="Cheng J.-F."/>
            <person name="Hugenholtz P."/>
            <person name="Woyke T."/>
            <person name="Wu D."/>
            <person name="Pukall R."/>
            <person name="Gehrich-Schroeter G."/>
            <person name="Schneider S."/>
            <person name="Klenk H.-P."/>
            <person name="Eisen J.A."/>
        </authorList>
    </citation>
    <scope>NUCLEOTIDE SEQUENCE [LARGE SCALE GENOMIC DNA]</scope>
    <source>
        <strain evidence="19">ATCC 700253 / DSM 10332 / NAL</strain>
    </source>
</reference>
<gene>
    <name evidence="9" type="primary">hemA</name>
    <name evidence="18" type="ordered locus">Sulac_1337</name>
</gene>
<dbReference type="InterPro" id="IPR000343">
    <property type="entry name" value="4pyrrol_synth_GluRdtase"/>
</dbReference>
<evidence type="ECO:0000256" key="10">
    <source>
        <dbReference type="PIRSR" id="PIRSR000445-1"/>
    </source>
</evidence>
<dbReference type="Pfam" id="PF00745">
    <property type="entry name" value="GlutR_dimer"/>
    <property type="match status" value="1"/>
</dbReference>
<evidence type="ECO:0000256" key="2">
    <source>
        <dbReference type="ARBA" id="ARBA00005916"/>
    </source>
</evidence>
<comment type="similarity">
    <text evidence="2 9 14">Belongs to the glutamyl-tRNA reductase family.</text>
</comment>